<accession>A0A225M4H8</accession>
<dbReference type="Gene3D" id="3.20.20.140">
    <property type="entry name" value="Metal-dependent hydrolases"/>
    <property type="match status" value="1"/>
</dbReference>
<sequence length="274" mass="29851">MGDSMTKNIPAGAVDCHAHVTQADASGPQGPNAAHSGNHSVEAYLDVLDGGGISRGVLTAPSFYGTDNSLLLSALARSGGRLRGTATVAPSIDAAALGQMHDLGVDGIRLNYIGRKEFIDLSTPDYQRLFSLLCDLDMHVELWIYSETLPQVAPHLQKSRVKVVLDHFGGPQPKDGTGAGDVSPILELLAQGRTWVKLSAPFRQRGVHLQPCVDAFLDAGGEERLVWASDWPFVRFEDSVTYAQCIDWLFEWIPDERIRNRILVENPKSLFGFS</sequence>
<dbReference type="GO" id="GO:0016787">
    <property type="term" value="F:hydrolase activity"/>
    <property type="evidence" value="ECO:0007669"/>
    <property type="project" value="InterPro"/>
</dbReference>
<dbReference type="InterPro" id="IPR032466">
    <property type="entry name" value="Metal_Hydrolase"/>
</dbReference>
<proteinExistence type="predicted"/>
<gene>
    <name evidence="2" type="ORF">CEY11_19680</name>
</gene>
<dbReference type="EMBL" id="NJIH01000011">
    <property type="protein sequence ID" value="OWT56244.1"/>
    <property type="molecule type" value="Genomic_DNA"/>
</dbReference>
<comment type="caution">
    <text evidence="2">The sequence shown here is derived from an EMBL/GenBank/DDBJ whole genome shotgun (WGS) entry which is preliminary data.</text>
</comment>
<dbReference type="PANTHER" id="PTHR35563">
    <property type="entry name" value="BARREL METAL-DEPENDENT HYDROLASE, PUTATIVE (AFU_ORTHOLOGUE AFUA_1G16240)-RELATED"/>
    <property type="match status" value="1"/>
</dbReference>
<dbReference type="SUPFAM" id="SSF51556">
    <property type="entry name" value="Metallo-dependent hydrolases"/>
    <property type="match status" value="1"/>
</dbReference>
<evidence type="ECO:0000313" key="2">
    <source>
        <dbReference type="EMBL" id="OWT56244.1"/>
    </source>
</evidence>
<reference evidence="3" key="1">
    <citation type="submission" date="2017-06" db="EMBL/GenBank/DDBJ databases">
        <title>Herbaspirillum phytohormonus sp. nov., isolated from the root nodule of Robinia pseudoacacia in lead-zinc mine.</title>
        <authorList>
            <person name="Fan M."/>
            <person name="Lin Y."/>
        </authorList>
    </citation>
    <scope>NUCLEOTIDE SEQUENCE [LARGE SCALE GENOMIC DNA]</scope>
    <source>
        <strain evidence="3">SC-089</strain>
    </source>
</reference>
<dbReference type="AlphaFoldDB" id="A0A225M4H8"/>
<dbReference type="InterPro" id="IPR052358">
    <property type="entry name" value="Aro_Compnd_Degr_Hydrolases"/>
</dbReference>
<evidence type="ECO:0000313" key="3">
    <source>
        <dbReference type="Proteomes" id="UP000214603"/>
    </source>
</evidence>
<dbReference type="InterPro" id="IPR006680">
    <property type="entry name" value="Amidohydro-rel"/>
</dbReference>
<organism evidence="2 3">
    <name type="scientific">Candidimonas nitroreducens</name>
    <dbReference type="NCBI Taxonomy" id="683354"/>
    <lineage>
        <taxon>Bacteria</taxon>
        <taxon>Pseudomonadati</taxon>
        <taxon>Pseudomonadota</taxon>
        <taxon>Betaproteobacteria</taxon>
        <taxon>Burkholderiales</taxon>
        <taxon>Alcaligenaceae</taxon>
        <taxon>Candidimonas</taxon>
    </lineage>
</organism>
<dbReference type="PANTHER" id="PTHR35563:SF2">
    <property type="entry name" value="BARREL METAL-DEPENDENT HYDROLASE, PUTATIVE (AFU_ORTHOLOGUE AFUA_1G16240)-RELATED"/>
    <property type="match status" value="1"/>
</dbReference>
<name>A0A225M4H8_9BURK</name>
<keyword evidence="3" id="KW-1185">Reference proteome</keyword>
<dbReference type="Pfam" id="PF04909">
    <property type="entry name" value="Amidohydro_2"/>
    <property type="match status" value="1"/>
</dbReference>
<feature type="domain" description="Amidohydrolase-related" evidence="1">
    <location>
        <begin position="14"/>
        <end position="273"/>
    </location>
</feature>
<protein>
    <recommendedName>
        <fullName evidence="1">Amidohydrolase-related domain-containing protein</fullName>
    </recommendedName>
</protein>
<dbReference type="Proteomes" id="UP000214603">
    <property type="component" value="Unassembled WGS sequence"/>
</dbReference>
<evidence type="ECO:0000259" key="1">
    <source>
        <dbReference type="Pfam" id="PF04909"/>
    </source>
</evidence>